<dbReference type="PANTHER" id="PTHR15704:SF7">
    <property type="entry name" value="SUPERKILLER COMPLEX PROTEIN 3"/>
    <property type="match status" value="1"/>
</dbReference>
<dbReference type="InterPro" id="IPR039226">
    <property type="entry name" value="Ski3/TTC37"/>
</dbReference>
<dbReference type="Pfam" id="PF13432">
    <property type="entry name" value="TPR_16"/>
    <property type="match status" value="1"/>
</dbReference>
<keyword evidence="1" id="KW-0677">Repeat</keyword>
<evidence type="ECO:0000256" key="2">
    <source>
        <dbReference type="ARBA" id="ARBA00022803"/>
    </source>
</evidence>
<organism evidence="4 5">
    <name type="scientific">Candidatus Fervidibacter sacchari</name>
    <dbReference type="NCBI Taxonomy" id="1448929"/>
    <lineage>
        <taxon>Bacteria</taxon>
        <taxon>Candidatus Fervidibacterota</taxon>
        <taxon>Candidatus Fervidibacter</taxon>
    </lineage>
</organism>
<evidence type="ECO:0000313" key="5">
    <source>
        <dbReference type="Proteomes" id="UP001204798"/>
    </source>
</evidence>
<gene>
    <name evidence="4" type="ORF">M2350_000262</name>
</gene>
<dbReference type="SUPFAM" id="SSF48452">
    <property type="entry name" value="TPR-like"/>
    <property type="match status" value="1"/>
</dbReference>
<reference evidence="4 5" key="1">
    <citation type="submission" date="2022-08" db="EMBL/GenBank/DDBJ databases">
        <title>Bacterial and archaeal communities from various locations to study Microbial Dark Matter (Phase II).</title>
        <authorList>
            <person name="Stepanauskas R."/>
        </authorList>
    </citation>
    <scope>NUCLEOTIDE SEQUENCE [LARGE SCALE GENOMIC DNA]</scope>
    <source>
        <strain evidence="4 5">PD1</strain>
    </source>
</reference>
<dbReference type="PROSITE" id="PS50005">
    <property type="entry name" value="TPR"/>
    <property type="match status" value="1"/>
</dbReference>
<protein>
    <submittedName>
        <fullName evidence="4">Tetratricopeptide (TPR) repeat protein</fullName>
    </submittedName>
</protein>
<dbReference type="InterPro" id="IPR011990">
    <property type="entry name" value="TPR-like_helical_dom_sf"/>
</dbReference>
<evidence type="ECO:0000256" key="1">
    <source>
        <dbReference type="ARBA" id="ARBA00022737"/>
    </source>
</evidence>
<proteinExistence type="predicted"/>
<comment type="caution">
    <text evidence="4">The sequence shown here is derived from an EMBL/GenBank/DDBJ whole genome shotgun (WGS) entry which is preliminary data.</text>
</comment>
<keyword evidence="2 3" id="KW-0802">TPR repeat</keyword>
<dbReference type="RefSeq" id="WP_259092519.1">
    <property type="nucleotide sequence ID" value="NZ_CP130454.1"/>
</dbReference>
<dbReference type="Proteomes" id="UP001204798">
    <property type="component" value="Unassembled WGS sequence"/>
</dbReference>
<dbReference type="SMART" id="SM00028">
    <property type="entry name" value="TPR"/>
    <property type="match status" value="3"/>
</dbReference>
<name>A0ABT2EJ53_9BACT</name>
<dbReference type="Gene3D" id="1.25.40.10">
    <property type="entry name" value="Tetratricopeptide repeat domain"/>
    <property type="match status" value="1"/>
</dbReference>
<keyword evidence="5" id="KW-1185">Reference proteome</keyword>
<sequence length="530" mass="60128">MRLIAIPLFLLTIVVPATSQPLTVLLLPPPLPPVNSDAQDAIVAALPVVWQKVMGKWAVVTFHKESPSIRRAKLEGKLPPNALMNPYEHADKLCAIEGTKVALWLRVTKSEDKTPQAIEARVLFPVDARFEADISQTPVTDEERKVFRPILPRTPPTPEMVLAFRLGQWLNEQVKPALESEPTQGTAPDLKVAQSLIAEGKWDEAIQAISRIIAVSPQDPTLYFLLGQAYEGQRKWEDALLEYRRAVQLQPELLDAWKGIARVAAQRNRWDLVLTAVRQVRKGQESLEPTYLALGAKAATNLASTAWKQGRDREAEALQKEAIELDTLLLQTATEPSMVLEAAERFQTNRKWDLAADALAKLVTQLTLDLSLADRILRMAWVLRRSDLVYQFLLRIASAKEEWMPSRDVFRIAVGVLDDEAVKLFEQVRNSLASFDATKLSREDLMARLQKVNAEAEQLLKTAHALKAPEIFAKTHNRRLLSYELFLQATTLLMQWVEQPDDLTRRRSVVLYEFARTELEQVWKEEQRLR</sequence>
<dbReference type="EMBL" id="JANUCP010000001">
    <property type="protein sequence ID" value="MCS3917865.1"/>
    <property type="molecule type" value="Genomic_DNA"/>
</dbReference>
<dbReference type="InterPro" id="IPR019734">
    <property type="entry name" value="TPR_rpt"/>
</dbReference>
<dbReference type="PANTHER" id="PTHR15704">
    <property type="entry name" value="SUPERKILLER 3 PROTEIN-RELATED"/>
    <property type="match status" value="1"/>
</dbReference>
<evidence type="ECO:0000313" key="4">
    <source>
        <dbReference type="EMBL" id="MCS3917865.1"/>
    </source>
</evidence>
<evidence type="ECO:0000256" key="3">
    <source>
        <dbReference type="PROSITE-ProRule" id="PRU00339"/>
    </source>
</evidence>
<dbReference type="Pfam" id="PF13181">
    <property type="entry name" value="TPR_8"/>
    <property type="match status" value="1"/>
</dbReference>
<feature type="repeat" description="TPR" evidence="3">
    <location>
        <begin position="220"/>
        <end position="253"/>
    </location>
</feature>
<accession>A0ABT2EJ53</accession>